<gene>
    <name evidence="1" type="ORF">CHIRRI_LOCUS7398</name>
</gene>
<accession>A0A9N9WQ44</accession>
<keyword evidence="2" id="KW-1185">Reference proteome</keyword>
<proteinExistence type="predicted"/>
<dbReference type="Pfam" id="PF09808">
    <property type="entry name" value="SNAPC1"/>
    <property type="match status" value="1"/>
</dbReference>
<evidence type="ECO:0000313" key="2">
    <source>
        <dbReference type="Proteomes" id="UP001153620"/>
    </source>
</evidence>
<organism evidence="1 2">
    <name type="scientific">Chironomus riparius</name>
    <dbReference type="NCBI Taxonomy" id="315576"/>
    <lineage>
        <taxon>Eukaryota</taxon>
        <taxon>Metazoa</taxon>
        <taxon>Ecdysozoa</taxon>
        <taxon>Arthropoda</taxon>
        <taxon>Hexapoda</taxon>
        <taxon>Insecta</taxon>
        <taxon>Pterygota</taxon>
        <taxon>Neoptera</taxon>
        <taxon>Endopterygota</taxon>
        <taxon>Diptera</taxon>
        <taxon>Nematocera</taxon>
        <taxon>Chironomoidea</taxon>
        <taxon>Chironomidae</taxon>
        <taxon>Chironominae</taxon>
        <taxon>Chironomus</taxon>
    </lineage>
</organism>
<sequence>MDFCMKGLIANVMLDIVNFLSYIDEFGRPNCKYFNYVLNKLGFMHIFLYKNRIFRNKSYIIIKFADNTLIALKKKFLEEKSNLRRSALIFLISKIYFTDDVATNLKLRVVKDEWEQFLKFFNNVKQLEEYQDVCIMFCHLYTENFFRFTMKSITLALDYGENQQSNVYDISSTTMFWNELDDDVKNMNQIDVEELKKLDELRKQSIQPFEHSIPEVVKVSEIFNEFADVQKALDKFKEAETSKKTRREMLQVCRDYLKTNTLPSSRKSEDDISSLTSIIQPSTSKTALRKLSKLDNSSDSDTELDILKSCYE</sequence>
<reference evidence="1" key="2">
    <citation type="submission" date="2022-10" db="EMBL/GenBank/DDBJ databases">
        <authorList>
            <consortium name="ENA_rothamsted_submissions"/>
            <consortium name="culmorum"/>
            <person name="King R."/>
        </authorList>
    </citation>
    <scope>NUCLEOTIDE SEQUENCE</scope>
</reference>
<dbReference type="AlphaFoldDB" id="A0A9N9WQ44"/>
<dbReference type="EMBL" id="OU895878">
    <property type="protein sequence ID" value="CAG9804515.1"/>
    <property type="molecule type" value="Genomic_DNA"/>
</dbReference>
<reference evidence="1" key="1">
    <citation type="submission" date="2022-01" db="EMBL/GenBank/DDBJ databases">
        <authorList>
            <person name="King R."/>
        </authorList>
    </citation>
    <scope>NUCLEOTIDE SEQUENCE</scope>
</reference>
<name>A0A9N9WQ44_9DIPT</name>
<dbReference type="OrthoDB" id="7790905at2759"/>
<dbReference type="InterPro" id="IPR019188">
    <property type="entry name" value="SNAPC1"/>
</dbReference>
<dbReference type="Proteomes" id="UP001153620">
    <property type="component" value="Chromosome 2"/>
</dbReference>
<protein>
    <submittedName>
        <fullName evidence="1">Uncharacterized protein</fullName>
    </submittedName>
</protein>
<evidence type="ECO:0000313" key="1">
    <source>
        <dbReference type="EMBL" id="CAG9804515.1"/>
    </source>
</evidence>